<evidence type="ECO:0000256" key="5">
    <source>
        <dbReference type="ARBA" id="ARBA00023136"/>
    </source>
</evidence>
<dbReference type="PANTHER" id="PTHR32309:SF13">
    <property type="entry name" value="FERRIC ENTEROBACTIN TRANSPORT PROTEIN FEPE"/>
    <property type="match status" value="1"/>
</dbReference>
<organism evidence="9 10">
    <name type="scientific">Pseudorhizobium flavum</name>
    <dbReference type="NCBI Taxonomy" id="1335061"/>
    <lineage>
        <taxon>Bacteria</taxon>
        <taxon>Pseudomonadati</taxon>
        <taxon>Pseudomonadota</taxon>
        <taxon>Alphaproteobacteria</taxon>
        <taxon>Hyphomicrobiales</taxon>
        <taxon>Rhizobiaceae</taxon>
        <taxon>Rhizobium/Agrobacterium group</taxon>
        <taxon>Pseudorhizobium</taxon>
    </lineage>
</organism>
<dbReference type="Proteomes" id="UP000535501">
    <property type="component" value="Unassembled WGS sequence"/>
</dbReference>
<keyword evidence="10" id="KW-1185">Reference proteome</keyword>
<dbReference type="EMBL" id="JACHEJ010000027">
    <property type="protein sequence ID" value="MBB6182343.1"/>
    <property type="molecule type" value="Genomic_DNA"/>
</dbReference>
<reference evidence="9 10" key="1">
    <citation type="submission" date="2020-08" db="EMBL/GenBank/DDBJ databases">
        <title>Genomic Encyclopedia of Type Strains, Phase IV (KMG-IV): sequencing the most valuable type-strain genomes for metagenomic binning, comparative biology and taxonomic classification.</title>
        <authorList>
            <person name="Goeker M."/>
        </authorList>
    </citation>
    <scope>NUCLEOTIDE SEQUENCE [LARGE SCALE GENOMIC DNA]</scope>
    <source>
        <strain evidence="9 10">DSM 102134</strain>
    </source>
</reference>
<dbReference type="PANTHER" id="PTHR32309">
    <property type="entry name" value="TYROSINE-PROTEIN KINASE"/>
    <property type="match status" value="1"/>
</dbReference>
<evidence type="ECO:0000313" key="9">
    <source>
        <dbReference type="EMBL" id="MBB6182343.1"/>
    </source>
</evidence>
<evidence type="ECO:0000256" key="6">
    <source>
        <dbReference type="SAM" id="MobiDB-lite"/>
    </source>
</evidence>
<evidence type="ECO:0000256" key="7">
    <source>
        <dbReference type="SAM" id="Phobius"/>
    </source>
</evidence>
<keyword evidence="3 7" id="KW-0812">Transmembrane</keyword>
<feature type="domain" description="Polysaccharide chain length determinant N-terminal" evidence="8">
    <location>
        <begin position="35"/>
        <end position="127"/>
    </location>
</feature>
<comment type="caution">
    <text evidence="9">The sequence shown here is derived from an EMBL/GenBank/DDBJ whole genome shotgun (WGS) entry which is preliminary data.</text>
</comment>
<evidence type="ECO:0000259" key="8">
    <source>
        <dbReference type="Pfam" id="PF02706"/>
    </source>
</evidence>
<dbReference type="RefSeq" id="WP_172977958.1">
    <property type="nucleotide sequence ID" value="NZ_JACHEJ010000027.1"/>
</dbReference>
<dbReference type="GO" id="GO:0004713">
    <property type="term" value="F:protein tyrosine kinase activity"/>
    <property type="evidence" value="ECO:0007669"/>
    <property type="project" value="TreeGrafter"/>
</dbReference>
<evidence type="ECO:0000256" key="2">
    <source>
        <dbReference type="ARBA" id="ARBA00022475"/>
    </source>
</evidence>
<keyword evidence="4 7" id="KW-1133">Transmembrane helix</keyword>
<evidence type="ECO:0000256" key="4">
    <source>
        <dbReference type="ARBA" id="ARBA00022989"/>
    </source>
</evidence>
<dbReference type="Pfam" id="PF02706">
    <property type="entry name" value="Wzz"/>
    <property type="match status" value="1"/>
</dbReference>
<accession>A0A7X0DEU0</accession>
<feature type="compositionally biased region" description="Basic and acidic residues" evidence="6">
    <location>
        <begin position="514"/>
        <end position="525"/>
    </location>
</feature>
<dbReference type="InterPro" id="IPR050445">
    <property type="entry name" value="Bact_polysacc_biosynth/exp"/>
</dbReference>
<dbReference type="AlphaFoldDB" id="A0A7X0DEU0"/>
<keyword evidence="2" id="KW-1003">Cell membrane</keyword>
<feature type="transmembrane region" description="Helical" evidence="7">
    <location>
        <begin position="49"/>
        <end position="69"/>
    </location>
</feature>
<evidence type="ECO:0000313" key="10">
    <source>
        <dbReference type="Proteomes" id="UP000535501"/>
    </source>
</evidence>
<feature type="transmembrane region" description="Helical" evidence="7">
    <location>
        <begin position="447"/>
        <end position="468"/>
    </location>
</feature>
<evidence type="ECO:0000256" key="1">
    <source>
        <dbReference type="ARBA" id="ARBA00004651"/>
    </source>
</evidence>
<keyword evidence="5 7" id="KW-0472">Membrane</keyword>
<dbReference type="GO" id="GO:0005886">
    <property type="term" value="C:plasma membrane"/>
    <property type="evidence" value="ECO:0007669"/>
    <property type="project" value="UniProtKB-SubCell"/>
</dbReference>
<evidence type="ECO:0000256" key="3">
    <source>
        <dbReference type="ARBA" id="ARBA00022692"/>
    </source>
</evidence>
<proteinExistence type="predicted"/>
<feature type="compositionally biased region" description="Low complexity" evidence="6">
    <location>
        <begin position="496"/>
        <end position="509"/>
    </location>
</feature>
<comment type="subcellular location">
    <subcellularLocation>
        <location evidence="1">Cell membrane</location>
        <topology evidence="1">Multi-pass membrane protein</topology>
    </subcellularLocation>
</comment>
<dbReference type="InterPro" id="IPR003856">
    <property type="entry name" value="LPS_length_determ_N"/>
</dbReference>
<feature type="region of interest" description="Disordered" evidence="6">
    <location>
        <begin position="479"/>
        <end position="525"/>
    </location>
</feature>
<protein>
    <submittedName>
        <fullName evidence="9">Uncharacterized protein involved in exopolysaccharide biosynthesis</fullName>
    </submittedName>
</protein>
<sequence length="525" mass="58506">MASYLNAVRVKVNVPAEATRQIPTLPEQGLSNYLQIDLRRLYYWLRTKFRWILACALGGMFLGVIFNVITPPRYTVTSEVLIDPAGLQIVSDDLYERADQREALLLNADSKLQTLLSRNVLARVIDRLDLTDDREFVPAPGFQLLPFRSEEPPSIDPAIIALEALQRRVSARRDQTSFVLIISVWSSDASKSIRISEALIEEFKAELTAADSDGAGRMTSSLIARLTELKLRVSEAEEAVEKFRRENDLRSSQGELASTRSMSQVDTQLREARQHLIAAQSRYNQMLAGGNDSHAMQSATLSALRTQYAMLRRQSDEFTNIYGPRHPRRISMQEALNSLRSEIDAELGRLTRAAENEYIQSRAIVEALEKEVKEVSTDVFTGNDAQIKLRELTREASARSAVYEAFLARARLTAERQQVDTTNIRVISAPIAPSNRSWPPSLPQATLFGFTVGFTLGALGVLAFGIAADIYAPTKPVPAYAEPREPEPPPAQKKMPGSLLSLLPQSPHPGVADRVGDRPWDERHA</sequence>
<name>A0A7X0DEU0_9HYPH</name>
<gene>
    <name evidence="9" type="ORF">HNQ75_004332</name>
</gene>
<feature type="compositionally biased region" description="Polar residues" evidence="6">
    <location>
        <begin position="250"/>
        <end position="263"/>
    </location>
</feature>
<feature type="region of interest" description="Disordered" evidence="6">
    <location>
        <begin position="244"/>
        <end position="263"/>
    </location>
</feature>